<accession>A0A645J668</accession>
<protein>
    <recommendedName>
        <fullName evidence="2">PD-(D/E)XK endonuclease-like domain-containing protein</fullName>
    </recommendedName>
</protein>
<evidence type="ECO:0008006" key="2">
    <source>
        <dbReference type="Google" id="ProtNLM"/>
    </source>
</evidence>
<gene>
    <name evidence="1" type="ORF">SDC9_206337</name>
</gene>
<evidence type="ECO:0000313" key="1">
    <source>
        <dbReference type="EMBL" id="MPN58630.1"/>
    </source>
</evidence>
<organism evidence="1">
    <name type="scientific">bioreactor metagenome</name>
    <dbReference type="NCBI Taxonomy" id="1076179"/>
    <lineage>
        <taxon>unclassified sequences</taxon>
        <taxon>metagenomes</taxon>
        <taxon>ecological metagenomes</taxon>
    </lineage>
</organism>
<proteinExistence type="predicted"/>
<sequence>MPNLRVVGTLYLCHSDTSIVGAVEEQDILEITGCSNARNGNTLEDLIEATKVGLNNMAQSLRSGIYAPNYDSKACHYCSLNLMCRKSELASKGEKDEDK</sequence>
<dbReference type="AlphaFoldDB" id="A0A645J668"/>
<reference evidence="1" key="1">
    <citation type="submission" date="2019-08" db="EMBL/GenBank/DDBJ databases">
        <authorList>
            <person name="Kucharzyk K."/>
            <person name="Murdoch R.W."/>
            <person name="Higgins S."/>
            <person name="Loffler F."/>
        </authorList>
    </citation>
    <scope>NUCLEOTIDE SEQUENCE</scope>
</reference>
<comment type="caution">
    <text evidence="1">The sequence shown here is derived from an EMBL/GenBank/DDBJ whole genome shotgun (WGS) entry which is preliminary data.</text>
</comment>
<name>A0A645J668_9ZZZZ</name>
<dbReference type="EMBL" id="VSSQ01131571">
    <property type="protein sequence ID" value="MPN58630.1"/>
    <property type="molecule type" value="Genomic_DNA"/>
</dbReference>